<dbReference type="EMBL" id="LSSM01005453">
    <property type="protein sequence ID" value="OMJ12672.1"/>
    <property type="molecule type" value="Genomic_DNA"/>
</dbReference>
<evidence type="ECO:0000313" key="3">
    <source>
        <dbReference type="Proteomes" id="UP000187429"/>
    </source>
</evidence>
<protein>
    <submittedName>
        <fullName evidence="2">Uncharacterized protein</fullName>
    </submittedName>
</protein>
<accession>A0A1R1XT09</accession>
<organism evidence="2 3">
    <name type="scientific">Smittium culicis</name>
    <dbReference type="NCBI Taxonomy" id="133412"/>
    <lineage>
        <taxon>Eukaryota</taxon>
        <taxon>Fungi</taxon>
        <taxon>Fungi incertae sedis</taxon>
        <taxon>Zoopagomycota</taxon>
        <taxon>Kickxellomycotina</taxon>
        <taxon>Harpellomycetes</taxon>
        <taxon>Harpellales</taxon>
        <taxon>Legeriomycetaceae</taxon>
        <taxon>Smittium</taxon>
    </lineage>
</organism>
<name>A0A1R1XT09_9FUNG</name>
<reference evidence="3" key="2">
    <citation type="submission" date="2017-01" db="EMBL/GenBank/DDBJ databases">
        <authorList>
            <person name="Wang Y."/>
            <person name="White M."/>
            <person name="Kvist S."/>
            <person name="Moncalvo J.-M."/>
        </authorList>
    </citation>
    <scope>NUCLEOTIDE SEQUENCE [LARGE SCALE GENOMIC DNA]</scope>
    <source>
        <strain evidence="3">ID-206-W2</strain>
    </source>
</reference>
<evidence type="ECO:0000313" key="2">
    <source>
        <dbReference type="EMBL" id="OMJ17746.1"/>
    </source>
</evidence>
<sequence>MKYCEPFRKRKEKDVKKRHIRTSKIGKLSRDTMIEFNSRIKMFIKCMDETMYTDTLLKKAYLDLISEVDNNIWWNLAQTSHDKTMGELMKMATTLDELKTYVRNRFYMKQPDQLQDLQCTLLTS</sequence>
<dbReference type="AlphaFoldDB" id="A0A1R1XT09"/>
<keyword evidence="3" id="KW-1185">Reference proteome</keyword>
<dbReference type="EMBL" id="LSSM01003486">
    <property type="protein sequence ID" value="OMJ17746.1"/>
    <property type="molecule type" value="Genomic_DNA"/>
</dbReference>
<gene>
    <name evidence="2" type="ORF">AYI69_g7318</name>
    <name evidence="1" type="ORF">AYI69_g9323</name>
</gene>
<reference evidence="2" key="1">
    <citation type="submission" date="2017-01" db="EMBL/GenBank/DDBJ databases">
        <authorList>
            <person name="Mah S.A."/>
            <person name="Swanson W.J."/>
            <person name="Moy G.W."/>
            <person name="Vacquier V.D."/>
        </authorList>
    </citation>
    <scope>NUCLEOTIDE SEQUENCE [LARGE SCALE GENOMIC DNA]</scope>
    <source>
        <strain evidence="2">ID-206-W2</strain>
    </source>
</reference>
<evidence type="ECO:0000313" key="1">
    <source>
        <dbReference type="EMBL" id="OMJ12672.1"/>
    </source>
</evidence>
<comment type="caution">
    <text evidence="2">The sequence shown here is derived from an EMBL/GenBank/DDBJ whole genome shotgun (WGS) entry which is preliminary data.</text>
</comment>
<dbReference type="Proteomes" id="UP000187429">
    <property type="component" value="Unassembled WGS sequence"/>
</dbReference>
<proteinExistence type="predicted"/>